<dbReference type="InterPro" id="IPR045584">
    <property type="entry name" value="Pilin-like"/>
</dbReference>
<proteinExistence type="predicted"/>
<evidence type="ECO:0000313" key="4">
    <source>
        <dbReference type="Proteomes" id="UP001500840"/>
    </source>
</evidence>
<accession>A0ABP8NNM4</accession>
<dbReference type="PRINTS" id="PR00813">
    <property type="entry name" value="BCTERIALGSPG"/>
</dbReference>
<gene>
    <name evidence="3" type="ORF">GCM10023156_63050</name>
</gene>
<keyword evidence="2" id="KW-0812">Transmembrane</keyword>
<comment type="caution">
    <text evidence="3">The sequence shown here is derived from an EMBL/GenBank/DDBJ whole genome shotgun (WGS) entry which is preliminary data.</text>
</comment>
<sequence length="146" mass="16242">MLPTDRTTAARRGFTLIEMTVIALLVGVVATLAAPRLFPDSDDVNDVPSRRQLAILRNAIEMYRAHAGFYPPANQLPEVMETLFHKPLASPVYSPLRGRNSVYYDLDRNVAQEVLTQPDAEAGWAYKPANGTLKFNVSPRDVSANW</sequence>
<dbReference type="InterPro" id="IPR012902">
    <property type="entry name" value="N_methyl_site"/>
</dbReference>
<dbReference type="Proteomes" id="UP001500840">
    <property type="component" value="Unassembled WGS sequence"/>
</dbReference>
<dbReference type="InterPro" id="IPR000983">
    <property type="entry name" value="Bac_GSPG_pilin"/>
</dbReference>
<name>A0ABP8NNM4_9BACT</name>
<evidence type="ECO:0000313" key="3">
    <source>
        <dbReference type="EMBL" id="GAA4470081.1"/>
    </source>
</evidence>
<protein>
    <recommendedName>
        <fullName evidence="5">Type II secretion system protein G</fullName>
    </recommendedName>
</protein>
<evidence type="ECO:0000256" key="1">
    <source>
        <dbReference type="ARBA" id="ARBA00022481"/>
    </source>
</evidence>
<keyword evidence="2" id="KW-1133">Transmembrane helix</keyword>
<keyword evidence="4" id="KW-1185">Reference proteome</keyword>
<evidence type="ECO:0008006" key="5">
    <source>
        <dbReference type="Google" id="ProtNLM"/>
    </source>
</evidence>
<dbReference type="PROSITE" id="PS00409">
    <property type="entry name" value="PROKAR_NTER_METHYL"/>
    <property type="match status" value="1"/>
</dbReference>
<feature type="transmembrane region" description="Helical" evidence="2">
    <location>
        <begin position="12"/>
        <end position="34"/>
    </location>
</feature>
<keyword evidence="1" id="KW-0488">Methylation</keyword>
<organism evidence="3 4">
    <name type="scientific">Novipirellula rosea</name>
    <dbReference type="NCBI Taxonomy" id="1031540"/>
    <lineage>
        <taxon>Bacteria</taxon>
        <taxon>Pseudomonadati</taxon>
        <taxon>Planctomycetota</taxon>
        <taxon>Planctomycetia</taxon>
        <taxon>Pirellulales</taxon>
        <taxon>Pirellulaceae</taxon>
        <taxon>Novipirellula</taxon>
    </lineage>
</organism>
<keyword evidence="2" id="KW-0472">Membrane</keyword>
<evidence type="ECO:0000256" key="2">
    <source>
        <dbReference type="SAM" id="Phobius"/>
    </source>
</evidence>
<dbReference type="EMBL" id="BAABGA010000107">
    <property type="protein sequence ID" value="GAA4470081.1"/>
    <property type="molecule type" value="Genomic_DNA"/>
</dbReference>
<dbReference type="SUPFAM" id="SSF54523">
    <property type="entry name" value="Pili subunits"/>
    <property type="match status" value="1"/>
</dbReference>
<reference evidence="4" key="1">
    <citation type="journal article" date="2019" name="Int. J. Syst. Evol. Microbiol.">
        <title>The Global Catalogue of Microorganisms (GCM) 10K type strain sequencing project: providing services to taxonomists for standard genome sequencing and annotation.</title>
        <authorList>
            <consortium name="The Broad Institute Genomics Platform"/>
            <consortium name="The Broad Institute Genome Sequencing Center for Infectious Disease"/>
            <person name="Wu L."/>
            <person name="Ma J."/>
        </authorList>
    </citation>
    <scope>NUCLEOTIDE SEQUENCE [LARGE SCALE GENOMIC DNA]</scope>
    <source>
        <strain evidence="4">JCM 17759</strain>
    </source>
</reference>
<dbReference type="RefSeq" id="WP_345327692.1">
    <property type="nucleotide sequence ID" value="NZ_BAABGA010000107.1"/>
</dbReference>